<protein>
    <submittedName>
        <fullName evidence="8">Cobalt-precorrin-4 C11-methyltransferase</fullName>
        <ecNumber evidence="8">2.1.1.271</ecNumber>
    </submittedName>
</protein>
<keyword evidence="4 8" id="KW-0808">Transferase</keyword>
<gene>
    <name evidence="8" type="primary">cbiF</name>
    <name evidence="8" type="synonym">cobM</name>
    <name evidence="8" type="ordered locus">Hqrw_1972</name>
</gene>
<reference evidence="8 9" key="1">
    <citation type="journal article" date="2011" name="PLoS ONE">
        <title>Haloquadratum walsbyi: limited diversity in a global pond.</title>
        <authorList>
            <person name="Dyall-Smith M."/>
            <person name="Pfeiffer F."/>
            <person name="Klee K."/>
            <person name="Palm P."/>
            <person name="Gross K."/>
            <person name="Schuster S.C."/>
            <person name="Rampp M."/>
            <person name="Oesterhelt D."/>
        </authorList>
    </citation>
    <scope>NUCLEOTIDE SEQUENCE [LARGE SCALE GENOMIC DNA]</scope>
    <source>
        <strain evidence="9">DSM 16854 / JCM 12705 / C23</strain>
    </source>
</reference>
<keyword evidence="3 8" id="KW-0489">Methyltransferase</keyword>
<dbReference type="SUPFAM" id="SSF53790">
    <property type="entry name" value="Tetrapyrrole methylase"/>
    <property type="match status" value="1"/>
</dbReference>
<dbReference type="GO" id="GO:0032259">
    <property type="term" value="P:methylation"/>
    <property type="evidence" value="ECO:0007669"/>
    <property type="project" value="UniProtKB-KW"/>
</dbReference>
<proteinExistence type="inferred from homology"/>
<organism evidence="8 9">
    <name type="scientific">Haloquadratum walsbyi (strain DSM 16854 / JCM 12705 / C23)</name>
    <dbReference type="NCBI Taxonomy" id="768065"/>
    <lineage>
        <taxon>Archaea</taxon>
        <taxon>Methanobacteriati</taxon>
        <taxon>Methanobacteriota</taxon>
        <taxon>Stenosarchaea group</taxon>
        <taxon>Halobacteria</taxon>
        <taxon>Halobacteriales</taxon>
        <taxon>Haloferacaceae</taxon>
        <taxon>Haloquadratum</taxon>
    </lineage>
</organism>
<dbReference type="InterPro" id="IPR014776">
    <property type="entry name" value="4pyrrole_Mease_sub2"/>
</dbReference>
<comment type="similarity">
    <text evidence="1">Belongs to the precorrin methyltransferase family.</text>
</comment>
<dbReference type="RefSeq" id="WP_014555638.1">
    <property type="nucleotide sequence ID" value="NC_017459.1"/>
</dbReference>
<dbReference type="InterPro" id="IPR050161">
    <property type="entry name" value="Siro_Cobalamin_biosynth"/>
</dbReference>
<dbReference type="Pfam" id="PF00590">
    <property type="entry name" value="TP_methylase"/>
    <property type="match status" value="1"/>
</dbReference>
<dbReference type="AlphaFoldDB" id="G0LKC6"/>
<keyword evidence="5" id="KW-0949">S-adenosyl-L-methionine</keyword>
<feature type="domain" description="Tetrapyrrole methylase" evidence="7">
    <location>
        <begin position="18"/>
        <end position="224"/>
    </location>
</feature>
<dbReference type="Gene3D" id="3.30.950.10">
    <property type="entry name" value="Methyltransferase, Cobalt-precorrin-4 Transmethylase, Domain 2"/>
    <property type="match status" value="1"/>
</dbReference>
<dbReference type="InterPro" id="IPR035996">
    <property type="entry name" value="4pyrrol_Methylase_sf"/>
</dbReference>
<evidence type="ECO:0000256" key="4">
    <source>
        <dbReference type="ARBA" id="ARBA00022679"/>
    </source>
</evidence>
<feature type="region of interest" description="Disordered" evidence="6">
    <location>
        <begin position="1"/>
        <end position="23"/>
    </location>
</feature>
<dbReference type="GO" id="GO:0046026">
    <property type="term" value="F:precorrin-4 C11-methyltransferase activity"/>
    <property type="evidence" value="ECO:0007669"/>
    <property type="project" value="InterPro"/>
</dbReference>
<dbReference type="InterPro" id="IPR000878">
    <property type="entry name" value="4pyrrol_Mease"/>
</dbReference>
<accession>G0LKC6</accession>
<dbReference type="Gene3D" id="3.40.1010.10">
    <property type="entry name" value="Cobalt-precorrin-4 Transmethylase, Domain 1"/>
    <property type="match status" value="1"/>
</dbReference>
<dbReference type="Proteomes" id="UP000007954">
    <property type="component" value="Chromosome"/>
</dbReference>
<keyword evidence="2" id="KW-0169">Cobalamin biosynthesis</keyword>
<dbReference type="GeneID" id="12446688"/>
<dbReference type="GO" id="GO:0009236">
    <property type="term" value="P:cobalamin biosynthetic process"/>
    <property type="evidence" value="ECO:0007669"/>
    <property type="project" value="UniProtKB-KW"/>
</dbReference>
<dbReference type="PANTHER" id="PTHR45790">
    <property type="entry name" value="SIROHEME SYNTHASE-RELATED"/>
    <property type="match status" value="1"/>
</dbReference>
<evidence type="ECO:0000256" key="6">
    <source>
        <dbReference type="SAM" id="MobiDB-lite"/>
    </source>
</evidence>
<dbReference type="HOGENOM" id="CLU_011276_7_1_2"/>
<dbReference type="InterPro" id="IPR014777">
    <property type="entry name" value="4pyrrole_Mease_sub1"/>
</dbReference>
<evidence type="ECO:0000256" key="3">
    <source>
        <dbReference type="ARBA" id="ARBA00022603"/>
    </source>
</evidence>
<evidence type="ECO:0000256" key="1">
    <source>
        <dbReference type="ARBA" id="ARBA00005879"/>
    </source>
</evidence>
<evidence type="ECO:0000256" key="2">
    <source>
        <dbReference type="ARBA" id="ARBA00022573"/>
    </source>
</evidence>
<evidence type="ECO:0000313" key="8">
    <source>
        <dbReference type="EMBL" id="CCC39884.1"/>
    </source>
</evidence>
<evidence type="ECO:0000256" key="5">
    <source>
        <dbReference type="ARBA" id="ARBA00022691"/>
    </source>
</evidence>
<evidence type="ECO:0000259" key="7">
    <source>
        <dbReference type="Pfam" id="PF00590"/>
    </source>
</evidence>
<name>G0LKC6_HALWC</name>
<evidence type="ECO:0000313" key="9">
    <source>
        <dbReference type="Proteomes" id="UP000007954"/>
    </source>
</evidence>
<dbReference type="KEGG" id="hwc:Hqrw_1972"/>
<dbReference type="InterPro" id="IPR006362">
    <property type="entry name" value="Cbl_synth_CobM/CibF"/>
</dbReference>
<dbReference type="OrthoDB" id="6633at2157"/>
<dbReference type="EMBL" id="FR746099">
    <property type="protein sequence ID" value="CCC39884.1"/>
    <property type="molecule type" value="Genomic_DNA"/>
</dbReference>
<dbReference type="CDD" id="cd11641">
    <property type="entry name" value="Precorrin-4_C11-MT"/>
    <property type="match status" value="1"/>
</dbReference>
<dbReference type="EC" id="2.1.1.271" evidence="8"/>
<feature type="compositionally biased region" description="Polar residues" evidence="6">
    <location>
        <begin position="1"/>
        <end position="10"/>
    </location>
</feature>
<dbReference type="PANTHER" id="PTHR45790:SF4">
    <property type="entry name" value="COBALT-PRECORRIN-4 C(11)-METHYLTRANSFERASE"/>
    <property type="match status" value="1"/>
</dbReference>
<sequence length="295" mass="31160">MTSPTSSEQPDYTEREGIPFIGAGPGDPELLTVAGRQLVTEADLVVHAGSLVNSELLDEFCADAEQVNSIGKDLEELIPLMTEAYTNGRTVARLHSGDPAIYGAALEQMDALAAEDVPTYLVPGVTSAFAASASLRTQLTLNEVSNHVVFTRPQGKTLSAEEDHIDEFVGFGDTTVCIYLGTHAVAETMDRLLDAGHDPEIPVAVVYHASWPDEDVIKGTIGSIAKKIESAGYRASALVIIGDAITGSAYERSYLYGDWASGSESGDNSSDETETTTESSPIDANIGTNGGESNE</sequence>
<feature type="region of interest" description="Disordered" evidence="6">
    <location>
        <begin position="261"/>
        <end position="295"/>
    </location>
</feature>